<dbReference type="RefSeq" id="WP_011357580.1">
    <property type="nucleotide sequence ID" value="NC_007512.1"/>
</dbReference>
<accession>Q3B4M5</accession>
<proteinExistence type="predicted"/>
<evidence type="ECO:0000259" key="1">
    <source>
        <dbReference type="Pfam" id="PF12102"/>
    </source>
</evidence>
<dbReference type="REBASE" id="11579">
    <property type="entry name" value="PluDMcrB2P"/>
</dbReference>
<dbReference type="eggNOG" id="COG1401">
    <property type="taxonomic scope" value="Bacteria"/>
</dbReference>
<dbReference type="HOGENOM" id="CLU_011498_2_1_10"/>
<keyword evidence="3" id="KW-1185">Reference proteome</keyword>
<dbReference type="Gene3D" id="3.40.50.300">
    <property type="entry name" value="P-loop containing nucleotide triphosphate hydrolases"/>
    <property type="match status" value="1"/>
</dbReference>
<dbReference type="InterPro" id="IPR021961">
    <property type="entry name" value="McrB_DNA-bd"/>
</dbReference>
<reference evidence="3" key="1">
    <citation type="submission" date="2005-08" db="EMBL/GenBank/DDBJ databases">
        <title>Complete sequence of Pelodictyon luteolum DSM 273.</title>
        <authorList>
            <consortium name="US DOE Joint Genome Institute"/>
            <person name="Copeland A."/>
            <person name="Lucas S."/>
            <person name="Lapidus A."/>
            <person name="Barry K."/>
            <person name="Detter J.C."/>
            <person name="Glavina T."/>
            <person name="Hammon N."/>
            <person name="Israni S."/>
            <person name="Pitluck S."/>
            <person name="Bryant D."/>
            <person name="Schmutz J."/>
            <person name="Larimer F."/>
            <person name="Land M."/>
            <person name="Kyrpides N."/>
            <person name="Ivanova N."/>
            <person name="Richardson P."/>
        </authorList>
    </citation>
    <scope>NUCLEOTIDE SEQUENCE [LARGE SCALE GENOMIC DNA]</scope>
    <source>
        <strain evidence="3">DSM 273 / BCRC 81028 / 2530</strain>
    </source>
</reference>
<dbReference type="Proteomes" id="UP000002709">
    <property type="component" value="Chromosome"/>
</dbReference>
<dbReference type="EMBL" id="CP000096">
    <property type="protein sequence ID" value="ABB23706.1"/>
    <property type="molecule type" value="Genomic_DNA"/>
</dbReference>
<dbReference type="AlphaFoldDB" id="Q3B4M5"/>
<organism evidence="2 3">
    <name type="scientific">Chlorobium luteolum (strain DSM 273 / BCRC 81028 / 2530)</name>
    <name type="common">Pelodictyon luteolum</name>
    <dbReference type="NCBI Taxonomy" id="319225"/>
    <lineage>
        <taxon>Bacteria</taxon>
        <taxon>Pseudomonadati</taxon>
        <taxon>Chlorobiota</taxon>
        <taxon>Chlorobiia</taxon>
        <taxon>Chlorobiales</taxon>
        <taxon>Chlorobiaceae</taxon>
        <taxon>Chlorobium/Pelodictyon group</taxon>
        <taxon>Pelodictyon</taxon>
    </lineage>
</organism>
<gene>
    <name evidence="2" type="ordered locus">Plut_0840</name>
</gene>
<protein>
    <recommendedName>
        <fullName evidence="1">Type IV methyl-directed restriction enzyme EcoKMcrB subunit DNA-binding domain-containing protein</fullName>
    </recommendedName>
</protein>
<name>Q3B4M5_CHLL3</name>
<dbReference type="SUPFAM" id="SSF52540">
    <property type="entry name" value="P-loop containing nucleoside triphosphate hydrolases"/>
    <property type="match status" value="1"/>
</dbReference>
<sequence length="606" mass="69223">MIQQNIERILSEYIQARNTRPFNGQDQTFHYFNTIKTELSESPEVQSRPHIQVKFSLGQGNWARVPWIALMDDRETTTTQEGVYCVFLFREDMSGIYITFNQGVTALINKLGQNDARRELHRRAQAIHPLCAPLIESNFFLNNEIDLRAGNALGTNYEHSTIAYKLYERGLVPPDDNIISDLNAILTVYDEYLRKKTTIIPPPPSPPMRPIPLAKPFLLLAGISGTGKTRFVRSQAARSNGWSAEDHRKPDNYELVAVRPDWHEPSDLLGYVSRIDGTQYVSTPFLSFLVKAWKEVFDKGGSLHQIIDGTRPFWLCLDEMNLAPVEQYFADYLSILESRKWSDEGYSSLPIIGEHLDLVMTALGGSEADVMWKAFLDNNGIPLPPNLIVAGTVNMDETTHGFSRKVIDRALTIDFPEFFPNRFEEFFEPKTEPKLLGYPTLSQIRSEKELAAVPADPGGKESVKFLTEINGILKTSPFELAYRAMNELLLAVKCFNPENEKQLTAVWDDFLMQKVLPRIEGDAEKLQYNGEDETGILDKLKELFEKRFKSKDNIEEGITSRTSTRPDLMNRSLNGGNPPECRYKSLDKIDWMQNRLRQNQYTSFWA</sequence>
<dbReference type="Gene3D" id="3.30.920.90">
    <property type="match status" value="1"/>
</dbReference>
<dbReference type="Pfam" id="PF12102">
    <property type="entry name" value="MrcB_N"/>
    <property type="match status" value="1"/>
</dbReference>
<dbReference type="STRING" id="319225.Plut_0840"/>
<feature type="domain" description="Type IV methyl-directed restriction enzyme EcoKMcrB subunit DNA-binding" evidence="1">
    <location>
        <begin position="8"/>
        <end position="192"/>
    </location>
</feature>
<dbReference type="KEGG" id="plt:Plut_0840"/>
<dbReference type="InterPro" id="IPR027417">
    <property type="entry name" value="P-loop_NTPase"/>
</dbReference>
<evidence type="ECO:0000313" key="3">
    <source>
        <dbReference type="Proteomes" id="UP000002709"/>
    </source>
</evidence>
<evidence type="ECO:0000313" key="2">
    <source>
        <dbReference type="EMBL" id="ABB23706.1"/>
    </source>
</evidence>
<dbReference type="OrthoDB" id="9781481at2"/>